<evidence type="ECO:0000256" key="9">
    <source>
        <dbReference type="SAM" id="Phobius"/>
    </source>
</evidence>
<evidence type="ECO:0000256" key="3">
    <source>
        <dbReference type="ARBA" id="ARBA00022525"/>
    </source>
</evidence>
<evidence type="ECO:0000256" key="4">
    <source>
        <dbReference type="ARBA" id="ARBA00022702"/>
    </source>
</evidence>
<keyword evidence="4" id="KW-0372">Hormone</keyword>
<evidence type="ECO:0000256" key="1">
    <source>
        <dbReference type="ARBA" id="ARBA00004613"/>
    </source>
</evidence>
<keyword evidence="9" id="KW-0812">Transmembrane</keyword>
<reference evidence="10" key="1">
    <citation type="journal article" date="2023" name="G3 (Bethesda)">
        <title>Whole genome assemblies of Zophobas morio and Tenebrio molitor.</title>
        <authorList>
            <person name="Kaur S."/>
            <person name="Stinson S.A."/>
            <person name="diCenzo G.C."/>
        </authorList>
    </citation>
    <scope>NUCLEOTIDE SEQUENCE</scope>
    <source>
        <strain evidence="10">QUZm001</strain>
    </source>
</reference>
<accession>A0AA38HTK6</accession>
<keyword evidence="3" id="KW-0964">Secreted</keyword>
<name>A0AA38HTK6_9CUCU</name>
<proteinExistence type="inferred from homology"/>
<evidence type="ECO:0000313" key="10">
    <source>
        <dbReference type="EMBL" id="KAJ3640889.1"/>
    </source>
</evidence>
<evidence type="ECO:0000256" key="5">
    <source>
        <dbReference type="ARBA" id="ARBA00022729"/>
    </source>
</evidence>
<dbReference type="GO" id="GO:0005576">
    <property type="term" value="C:extracellular region"/>
    <property type="evidence" value="ECO:0007669"/>
    <property type="project" value="UniProtKB-SubCell"/>
</dbReference>
<dbReference type="Proteomes" id="UP001168821">
    <property type="component" value="Unassembled WGS sequence"/>
</dbReference>
<keyword evidence="7" id="KW-0873">Pyrrolidone carboxylic acid</keyword>
<keyword evidence="5" id="KW-0732">Signal</keyword>
<dbReference type="InterPro" id="IPR010475">
    <property type="entry name" value="AKH/RPCH_hormone"/>
</dbReference>
<protein>
    <recommendedName>
        <fullName evidence="12">Adipokinetic hormone 2</fullName>
    </recommendedName>
</protein>
<keyword evidence="6" id="KW-0027">Amidation</keyword>
<keyword evidence="8" id="KW-0527">Neuropeptide</keyword>
<dbReference type="GO" id="GO:0007218">
    <property type="term" value="P:neuropeptide signaling pathway"/>
    <property type="evidence" value="ECO:0007669"/>
    <property type="project" value="UniProtKB-KW"/>
</dbReference>
<sequence>MRFKSRSFAYIKLEAPLHGHNVAKHLQTNMAFQIRIFSTIAVFLLVTWMFLSDAQAQVTFSRDWNPGKRGENPDFHNAMKTASAVCHLLINQVRQLATCDNRDEIEPGANNIFGGRR</sequence>
<dbReference type="EMBL" id="JALNTZ010000009">
    <property type="protein sequence ID" value="KAJ3640889.1"/>
    <property type="molecule type" value="Genomic_DNA"/>
</dbReference>
<dbReference type="InterPro" id="IPR002047">
    <property type="entry name" value="Adipokinetic_hormone_CS"/>
</dbReference>
<dbReference type="PROSITE" id="PS00256">
    <property type="entry name" value="AKH"/>
    <property type="match status" value="1"/>
</dbReference>
<comment type="caution">
    <text evidence="10">The sequence shown here is derived from an EMBL/GenBank/DDBJ whole genome shotgun (WGS) entry which is preliminary data.</text>
</comment>
<organism evidence="10 11">
    <name type="scientific">Zophobas morio</name>
    <dbReference type="NCBI Taxonomy" id="2755281"/>
    <lineage>
        <taxon>Eukaryota</taxon>
        <taxon>Metazoa</taxon>
        <taxon>Ecdysozoa</taxon>
        <taxon>Arthropoda</taxon>
        <taxon>Hexapoda</taxon>
        <taxon>Insecta</taxon>
        <taxon>Pterygota</taxon>
        <taxon>Neoptera</taxon>
        <taxon>Endopterygota</taxon>
        <taxon>Coleoptera</taxon>
        <taxon>Polyphaga</taxon>
        <taxon>Cucujiformia</taxon>
        <taxon>Tenebrionidae</taxon>
        <taxon>Zophobas</taxon>
    </lineage>
</organism>
<dbReference type="Pfam" id="PF06377">
    <property type="entry name" value="Adipokin_hormo"/>
    <property type="match status" value="1"/>
</dbReference>
<comment type="similarity">
    <text evidence="2">Belongs to the AKH/HRTH/RPCH family.</text>
</comment>
<evidence type="ECO:0000256" key="7">
    <source>
        <dbReference type="ARBA" id="ARBA00023283"/>
    </source>
</evidence>
<evidence type="ECO:0008006" key="12">
    <source>
        <dbReference type="Google" id="ProtNLM"/>
    </source>
</evidence>
<evidence type="ECO:0000256" key="8">
    <source>
        <dbReference type="ARBA" id="ARBA00023320"/>
    </source>
</evidence>
<keyword evidence="9" id="KW-0472">Membrane</keyword>
<comment type="subcellular location">
    <subcellularLocation>
        <location evidence="1">Secreted</location>
    </subcellularLocation>
</comment>
<evidence type="ECO:0000256" key="2">
    <source>
        <dbReference type="ARBA" id="ARBA00006145"/>
    </source>
</evidence>
<keyword evidence="11" id="KW-1185">Reference proteome</keyword>
<dbReference type="GO" id="GO:0005179">
    <property type="term" value="F:hormone activity"/>
    <property type="evidence" value="ECO:0007669"/>
    <property type="project" value="UniProtKB-KW"/>
</dbReference>
<gene>
    <name evidence="10" type="ORF">Zmor_027422</name>
</gene>
<evidence type="ECO:0000256" key="6">
    <source>
        <dbReference type="ARBA" id="ARBA00022815"/>
    </source>
</evidence>
<evidence type="ECO:0000313" key="11">
    <source>
        <dbReference type="Proteomes" id="UP001168821"/>
    </source>
</evidence>
<feature type="transmembrane region" description="Helical" evidence="9">
    <location>
        <begin position="34"/>
        <end position="51"/>
    </location>
</feature>
<dbReference type="AlphaFoldDB" id="A0AA38HTK6"/>
<keyword evidence="9" id="KW-1133">Transmembrane helix</keyword>